<evidence type="ECO:0000313" key="2">
    <source>
        <dbReference type="Proteomes" id="UP001165064"/>
    </source>
</evidence>
<dbReference type="EMBL" id="BSXS01012356">
    <property type="protein sequence ID" value="GMF02205.1"/>
    <property type="molecule type" value="Genomic_DNA"/>
</dbReference>
<reference evidence="1" key="1">
    <citation type="submission" date="2023-04" db="EMBL/GenBank/DDBJ databases">
        <title>Ambrosiozyma monospora NBRC 10751.</title>
        <authorList>
            <person name="Ichikawa N."/>
            <person name="Sato H."/>
            <person name="Tonouchi N."/>
        </authorList>
    </citation>
    <scope>NUCLEOTIDE SEQUENCE</scope>
    <source>
        <strain evidence="1">NBRC 10751</strain>
    </source>
</reference>
<evidence type="ECO:0000313" key="1">
    <source>
        <dbReference type="EMBL" id="GMF02205.1"/>
    </source>
</evidence>
<accession>A0ACB5U669</accession>
<sequence>MLKSIEYLHCEPHQLELFGNGTLDKVQFLTLFFDSFVTEDDDCWKSLPPNLLFIHLVIGGLRFHQEFESRLIHLNPTKMTFLEDDGAHRIDIPPSYILYFNGTAPLNVPYLQVQINTEGPIDFVVDTPSSYSASTGYYSSYTCLFKYPQQ</sequence>
<dbReference type="Proteomes" id="UP001165064">
    <property type="component" value="Unassembled WGS sequence"/>
</dbReference>
<keyword evidence="2" id="KW-1185">Reference proteome</keyword>
<name>A0ACB5U669_AMBMO</name>
<comment type="caution">
    <text evidence="1">The sequence shown here is derived from an EMBL/GenBank/DDBJ whole genome shotgun (WGS) entry which is preliminary data.</text>
</comment>
<protein>
    <submittedName>
        <fullName evidence="1">Unnamed protein product</fullName>
    </submittedName>
</protein>
<gene>
    <name evidence="1" type="ORF">Amon02_001138700</name>
</gene>
<proteinExistence type="predicted"/>
<organism evidence="1 2">
    <name type="scientific">Ambrosiozyma monospora</name>
    <name type="common">Yeast</name>
    <name type="synonym">Endomycopsis monosporus</name>
    <dbReference type="NCBI Taxonomy" id="43982"/>
    <lineage>
        <taxon>Eukaryota</taxon>
        <taxon>Fungi</taxon>
        <taxon>Dikarya</taxon>
        <taxon>Ascomycota</taxon>
        <taxon>Saccharomycotina</taxon>
        <taxon>Pichiomycetes</taxon>
        <taxon>Pichiales</taxon>
        <taxon>Pichiaceae</taxon>
        <taxon>Ambrosiozyma</taxon>
    </lineage>
</organism>